<evidence type="ECO:0000313" key="1">
    <source>
        <dbReference type="EMBL" id="GAH64219.1"/>
    </source>
</evidence>
<organism evidence="1">
    <name type="scientific">marine sediment metagenome</name>
    <dbReference type="NCBI Taxonomy" id="412755"/>
    <lineage>
        <taxon>unclassified sequences</taxon>
        <taxon>metagenomes</taxon>
        <taxon>ecological metagenomes</taxon>
    </lineage>
</organism>
<accession>X1IDM9</accession>
<name>X1IDM9_9ZZZZ</name>
<sequence>RSIAHAALNGAMPYLPIDPDEGQLQSCLEICRLHERVAGVEMTGHEMLDPAGRRRRSIFADGTIVEANLDSGEWSREGP</sequence>
<dbReference type="AlphaFoldDB" id="X1IDM9"/>
<feature type="non-terminal residue" evidence="1">
    <location>
        <position position="1"/>
    </location>
</feature>
<reference evidence="1" key="1">
    <citation type="journal article" date="2014" name="Front. Microbiol.">
        <title>High frequency of phylogenetically diverse reductive dehalogenase-homologous genes in deep subseafloor sedimentary metagenomes.</title>
        <authorList>
            <person name="Kawai M."/>
            <person name="Futagami T."/>
            <person name="Toyoda A."/>
            <person name="Takaki Y."/>
            <person name="Nishi S."/>
            <person name="Hori S."/>
            <person name="Arai W."/>
            <person name="Tsubouchi T."/>
            <person name="Morono Y."/>
            <person name="Uchiyama I."/>
            <person name="Ito T."/>
            <person name="Fujiyama A."/>
            <person name="Inagaki F."/>
            <person name="Takami H."/>
        </authorList>
    </citation>
    <scope>NUCLEOTIDE SEQUENCE</scope>
    <source>
        <strain evidence="1">Expedition CK06-06</strain>
    </source>
</reference>
<proteinExistence type="predicted"/>
<comment type="caution">
    <text evidence="1">The sequence shown here is derived from an EMBL/GenBank/DDBJ whole genome shotgun (WGS) entry which is preliminary data.</text>
</comment>
<gene>
    <name evidence="1" type="ORF">S03H2_54132</name>
</gene>
<dbReference type="EMBL" id="BARU01034486">
    <property type="protein sequence ID" value="GAH64219.1"/>
    <property type="molecule type" value="Genomic_DNA"/>
</dbReference>
<protein>
    <submittedName>
        <fullName evidence="1">Uncharacterized protein</fullName>
    </submittedName>
</protein>